<comment type="caution">
    <text evidence="3">The sequence shown here is derived from an EMBL/GenBank/DDBJ whole genome shotgun (WGS) entry which is preliminary data.</text>
</comment>
<evidence type="ECO:0000313" key="3">
    <source>
        <dbReference type="EMBL" id="TXG37291.1"/>
    </source>
</evidence>
<gene>
    <name evidence="3" type="ORF">FUA22_12065</name>
</gene>
<sequence>MRTIILTLLFISQTIIINAEVSKIIIKERVIVADGKSFGVVGKYEKISGIIFYEIDPSNMANAKIIDLQFAKRNDRGMVEFSGDFILLKPIDMSKSNGKLLYGVNNRGRLFILRDLNNGTNNNNPQKEEHFGNGFLMREGYSVLWSGWNWDVVEGSDRMQFDIPVADDNGNTFRQKSIAEMVNNKSLEPEKWKSLSPSNSRGYPSANYPDNSNDILTVRDSPMGEKTVIPNKEWRYASYGNDEVVADSVSLYMDNGFEPGKIYELIYEVESPKIVGLGFAAMRDVLSFFKFEYQDLSGNPNPLIVDDNGTKKLAIDYSYVDGISQSGRFITQMIHQGFHIDEEDRMVFDGARIEVAGAGKGGFNYRFAQTSHHPWDLEGNYMPADYPPFNFLASDDADSGGENDVLALAKKMNKIPKIIITNHAHEYWTRSASLIHTTIDGKKDASVNENVRIYALNGAAHYTPWSRSNPIAEHSINVMDIHPFLRSTLVLLDDWVSNGILPPESKYPKFESNTLITAKEHKEKMPVIPGMHHPGRNLQSPICDYGSDFWTNGIMTQIPPTILGHYPTFVPSVDIDGNGLGGVRLPELVVPLGTYQGFNTRKKEANSPNYMFPSLGSFWPFALTQNERIKNGDPRLSIEERYGSKETYVKMVISETNKLLKERFLIEEDAKKIINAAKSISWPPMKLNTRPYWKQSY</sequence>
<dbReference type="RefSeq" id="WP_147768685.1">
    <property type="nucleotide sequence ID" value="NZ_VRKQ01000010.1"/>
</dbReference>
<dbReference type="AlphaFoldDB" id="A0A5C7GIU3"/>
<dbReference type="InterPro" id="IPR045394">
    <property type="entry name" value="Abhydrolase_dom"/>
</dbReference>
<dbReference type="Pfam" id="PF20091">
    <property type="entry name" value="Abhydrolase_10"/>
    <property type="match status" value="1"/>
</dbReference>
<evidence type="ECO:0000259" key="2">
    <source>
        <dbReference type="Pfam" id="PF20091"/>
    </source>
</evidence>
<dbReference type="OrthoDB" id="222879at2"/>
<accession>A0A5C7GIU3</accession>
<feature type="domain" description="Alpha/beta hydrolase" evidence="2">
    <location>
        <begin position="273"/>
        <end position="674"/>
    </location>
</feature>
<reference evidence="3 4" key="1">
    <citation type="submission" date="2019-08" db="EMBL/GenBank/DDBJ databases">
        <title>Seonamhaeicola sediminis sp. nov., isolated from marine sediment.</title>
        <authorList>
            <person name="Cao W.R."/>
        </authorList>
    </citation>
    <scope>NUCLEOTIDE SEQUENCE [LARGE SCALE GENOMIC DNA]</scope>
    <source>
        <strain evidence="3 4">1505</strain>
    </source>
</reference>
<evidence type="ECO:0000256" key="1">
    <source>
        <dbReference type="SAM" id="MobiDB-lite"/>
    </source>
</evidence>
<name>A0A5C7GIU3_9FLAO</name>
<evidence type="ECO:0000313" key="4">
    <source>
        <dbReference type="Proteomes" id="UP000321080"/>
    </source>
</evidence>
<dbReference type="EMBL" id="VRKQ01000010">
    <property type="protein sequence ID" value="TXG37291.1"/>
    <property type="molecule type" value="Genomic_DNA"/>
</dbReference>
<feature type="region of interest" description="Disordered" evidence="1">
    <location>
        <begin position="189"/>
        <end position="215"/>
    </location>
</feature>
<feature type="compositionally biased region" description="Polar residues" evidence="1">
    <location>
        <begin position="195"/>
        <end position="215"/>
    </location>
</feature>
<organism evidence="3 4">
    <name type="scientific">Seonamhaeicola maritimus</name>
    <dbReference type="NCBI Taxonomy" id="2591822"/>
    <lineage>
        <taxon>Bacteria</taxon>
        <taxon>Pseudomonadati</taxon>
        <taxon>Bacteroidota</taxon>
        <taxon>Flavobacteriia</taxon>
        <taxon>Flavobacteriales</taxon>
        <taxon>Flavobacteriaceae</taxon>
    </lineage>
</organism>
<dbReference type="Proteomes" id="UP000321080">
    <property type="component" value="Unassembled WGS sequence"/>
</dbReference>
<keyword evidence="4" id="KW-1185">Reference proteome</keyword>
<protein>
    <recommendedName>
        <fullName evidence="2">Alpha/beta hydrolase domain-containing protein</fullName>
    </recommendedName>
</protein>
<proteinExistence type="predicted"/>